<dbReference type="Pfam" id="PF02872">
    <property type="entry name" value="5_nucleotid_C"/>
    <property type="match status" value="1"/>
</dbReference>
<dbReference type="PROSITE" id="PS51257">
    <property type="entry name" value="PROKAR_LIPOPROTEIN"/>
    <property type="match status" value="1"/>
</dbReference>
<keyword evidence="2" id="KW-0732">Signal</keyword>
<dbReference type="GO" id="GO:0008253">
    <property type="term" value="F:5'-nucleotidase activity"/>
    <property type="evidence" value="ECO:0007669"/>
    <property type="project" value="TreeGrafter"/>
</dbReference>
<dbReference type="InterPro" id="IPR006146">
    <property type="entry name" value="5'-Nucleotdase_CS"/>
</dbReference>
<dbReference type="InterPro" id="IPR008334">
    <property type="entry name" value="5'-Nucleotdase_C"/>
</dbReference>
<organism evidence="7 8">
    <name type="scientific">Sinimarinibacterium flocculans</name>
    <dbReference type="NCBI Taxonomy" id="985250"/>
    <lineage>
        <taxon>Bacteria</taxon>
        <taxon>Pseudomonadati</taxon>
        <taxon>Pseudomonadota</taxon>
        <taxon>Gammaproteobacteria</taxon>
        <taxon>Nevskiales</taxon>
        <taxon>Nevskiaceae</taxon>
        <taxon>Sinimarinibacterium</taxon>
    </lineage>
</organism>
<protein>
    <submittedName>
        <fullName evidence="7">5'-nucleotidase</fullName>
    </submittedName>
</protein>
<dbReference type="InterPro" id="IPR006179">
    <property type="entry name" value="5_nucleotidase/apyrase"/>
</dbReference>
<dbReference type="GO" id="GO:0046872">
    <property type="term" value="F:metal ion binding"/>
    <property type="evidence" value="ECO:0007669"/>
    <property type="project" value="InterPro"/>
</dbReference>
<dbReference type="PANTHER" id="PTHR11575">
    <property type="entry name" value="5'-NUCLEOTIDASE-RELATED"/>
    <property type="match status" value="1"/>
</dbReference>
<comment type="similarity">
    <text evidence="1 3">Belongs to the 5'-nucleotidase family.</text>
</comment>
<evidence type="ECO:0000313" key="7">
    <source>
        <dbReference type="EMBL" id="PXV66123.1"/>
    </source>
</evidence>
<gene>
    <name evidence="7" type="ORF">C8D93_10895</name>
</gene>
<dbReference type="SUPFAM" id="SSF56300">
    <property type="entry name" value="Metallo-dependent phosphatases"/>
    <property type="match status" value="1"/>
</dbReference>
<evidence type="ECO:0000256" key="3">
    <source>
        <dbReference type="RuleBase" id="RU362119"/>
    </source>
</evidence>
<dbReference type="SUPFAM" id="SSF55816">
    <property type="entry name" value="5'-nucleotidase (syn. UDP-sugar hydrolase), C-terminal domain"/>
    <property type="match status" value="1"/>
</dbReference>
<proteinExistence type="inferred from homology"/>
<dbReference type="GO" id="GO:0000166">
    <property type="term" value="F:nucleotide binding"/>
    <property type="evidence" value="ECO:0007669"/>
    <property type="project" value="UniProtKB-KW"/>
</dbReference>
<evidence type="ECO:0000256" key="2">
    <source>
        <dbReference type="ARBA" id="ARBA00022729"/>
    </source>
</evidence>
<name>A0A318E9N1_9GAMM</name>
<feature type="domain" description="5'-Nucleotidase C-terminal" evidence="6">
    <location>
        <begin position="456"/>
        <end position="604"/>
    </location>
</feature>
<dbReference type="Gene3D" id="3.60.21.10">
    <property type="match status" value="1"/>
</dbReference>
<dbReference type="Pfam" id="PF00149">
    <property type="entry name" value="Metallophos"/>
    <property type="match status" value="1"/>
</dbReference>
<dbReference type="PROSITE" id="PS00785">
    <property type="entry name" value="5_NUCLEOTIDASE_1"/>
    <property type="match status" value="1"/>
</dbReference>
<dbReference type="OrthoDB" id="9803927at2"/>
<evidence type="ECO:0000256" key="1">
    <source>
        <dbReference type="ARBA" id="ARBA00006654"/>
    </source>
</evidence>
<evidence type="ECO:0000259" key="6">
    <source>
        <dbReference type="Pfam" id="PF02872"/>
    </source>
</evidence>
<keyword evidence="3" id="KW-0547">Nucleotide-binding</keyword>
<evidence type="ECO:0000256" key="4">
    <source>
        <dbReference type="SAM" id="MobiDB-lite"/>
    </source>
</evidence>
<comment type="caution">
    <text evidence="7">The sequence shown here is derived from an EMBL/GenBank/DDBJ whole genome shotgun (WGS) entry which is preliminary data.</text>
</comment>
<dbReference type="PANTHER" id="PTHR11575:SF24">
    <property type="entry name" value="5'-NUCLEOTIDASE"/>
    <property type="match status" value="1"/>
</dbReference>
<dbReference type="PRINTS" id="PR01607">
    <property type="entry name" value="APYRASEFAMLY"/>
</dbReference>
<dbReference type="GO" id="GO:0008768">
    <property type="term" value="F:UDP-sugar diphosphatase activity"/>
    <property type="evidence" value="ECO:0007669"/>
    <property type="project" value="TreeGrafter"/>
</dbReference>
<dbReference type="AlphaFoldDB" id="A0A318E9N1"/>
<dbReference type="Gene3D" id="3.90.780.10">
    <property type="entry name" value="5'-Nucleotidase, C-terminal domain"/>
    <property type="match status" value="1"/>
</dbReference>
<evidence type="ECO:0000259" key="5">
    <source>
        <dbReference type="Pfam" id="PF00149"/>
    </source>
</evidence>
<feature type="domain" description="Calcineurin-like phosphoesterase" evidence="5">
    <location>
        <begin position="55"/>
        <end position="291"/>
    </location>
</feature>
<dbReference type="PROSITE" id="PS00786">
    <property type="entry name" value="5_NUCLEOTIDASE_2"/>
    <property type="match status" value="1"/>
</dbReference>
<dbReference type="InterPro" id="IPR029052">
    <property type="entry name" value="Metallo-depent_PP-like"/>
</dbReference>
<evidence type="ECO:0000313" key="8">
    <source>
        <dbReference type="Proteomes" id="UP000248330"/>
    </source>
</evidence>
<dbReference type="RefSeq" id="WP_110265888.1">
    <property type="nucleotide sequence ID" value="NZ_CAWNXA010000008.1"/>
</dbReference>
<dbReference type="Proteomes" id="UP000248330">
    <property type="component" value="Unassembled WGS sequence"/>
</dbReference>
<keyword evidence="8" id="KW-1185">Reference proteome</keyword>
<dbReference type="InterPro" id="IPR004843">
    <property type="entry name" value="Calcineurin-like_PHP"/>
</dbReference>
<keyword evidence="3" id="KW-0378">Hydrolase</keyword>
<sequence>MSNPFRWLAAGLVCLPLMLAGCDGDDGAAGAPGPAGPQGPEGPAGEAPATPLKLTILHINDHHSHLLEESFDFDVSALELGQAANGDGDPITEVEVSYGGMPRLVELFGRLEANRDNVLKIHAGDAITGTLFYTLYEGTADAQLMNLVCFDVFELGNHEFDSGDAGLAFFLDELASGICETDVLGANVVPGENSPLAARDYIKPYVIRDVGGQKVGLIGIDIAQKTQVSSRPDPGTVLLDELETAQANIDLLTAEGIDKIILVTHQGYLADIALAEALTGVDVIVGGDSHTLLGGEGLEQLGFAPEGDYPTIVQNADGDDVCIVQAWEYAHVLGELNVEFDEDGVVTSCAGVPYLPTGTRFNYEFDPDTAVDGDEQTRTLTVADADGFLIGQALDAFREVVLVDEDPFARELLAGFGAQVDVLTQQVIGSAAENLCLARFPGDTRGQPLCTPADTYEKGSDISNVVAEAFMSVTPTADIGFQNGGGVRINVPAGDVTIADVYTLLPFSNTLVVLTLSGQEIVDSLEEGLSNVIEAGGSDGAYPYASGLRYEVDMSKAAGSRISSVEINRRLGETWQPIDLDADYTVVTNDFLAASGGDGYQTFKLAFDEGRVEDTQTEYAQGFVDYLQQLTGNGGALTKPDDAEYSTQNYVDIDGCDHGASPDCGLPRTPSP</sequence>
<dbReference type="GO" id="GO:0030288">
    <property type="term" value="C:outer membrane-bounded periplasmic space"/>
    <property type="evidence" value="ECO:0007669"/>
    <property type="project" value="TreeGrafter"/>
</dbReference>
<dbReference type="EMBL" id="QICN01000008">
    <property type="protein sequence ID" value="PXV66123.1"/>
    <property type="molecule type" value="Genomic_DNA"/>
</dbReference>
<dbReference type="GO" id="GO:0009166">
    <property type="term" value="P:nucleotide catabolic process"/>
    <property type="evidence" value="ECO:0007669"/>
    <property type="project" value="InterPro"/>
</dbReference>
<dbReference type="InterPro" id="IPR036907">
    <property type="entry name" value="5'-Nucleotdase_C_sf"/>
</dbReference>
<reference evidence="7 8" key="1">
    <citation type="submission" date="2018-04" db="EMBL/GenBank/DDBJ databases">
        <title>Genomic Encyclopedia of Type Strains, Phase IV (KMG-IV): sequencing the most valuable type-strain genomes for metagenomic binning, comparative biology and taxonomic classification.</title>
        <authorList>
            <person name="Goeker M."/>
        </authorList>
    </citation>
    <scope>NUCLEOTIDE SEQUENCE [LARGE SCALE GENOMIC DNA]</scope>
    <source>
        <strain evidence="7 8">DSM 104150</strain>
    </source>
</reference>
<feature type="region of interest" description="Disordered" evidence="4">
    <location>
        <begin position="29"/>
        <end position="48"/>
    </location>
</feature>
<accession>A0A318E9N1</accession>